<dbReference type="EMBL" id="JBHSEU010000011">
    <property type="protein sequence ID" value="MFC4538651.1"/>
    <property type="molecule type" value="Genomic_DNA"/>
</dbReference>
<gene>
    <name evidence="1" type="ORF">ACFO0U_07695</name>
</gene>
<proteinExistence type="predicted"/>
<dbReference type="Pfam" id="PF13957">
    <property type="entry name" value="YafO_toxin"/>
    <property type="match status" value="1"/>
</dbReference>
<name>A0ABV9D0C6_9GAMM</name>
<reference evidence="2" key="1">
    <citation type="journal article" date="2019" name="Int. J. Syst. Evol. Microbiol.">
        <title>The Global Catalogue of Microorganisms (GCM) 10K type strain sequencing project: providing services to taxonomists for standard genome sequencing and annotation.</title>
        <authorList>
            <consortium name="The Broad Institute Genomics Platform"/>
            <consortium name="The Broad Institute Genome Sequencing Center for Infectious Disease"/>
            <person name="Wu L."/>
            <person name="Ma J."/>
        </authorList>
    </citation>
    <scope>NUCLEOTIDE SEQUENCE [LARGE SCALE GENOMIC DNA]</scope>
    <source>
        <strain evidence="2">CGMCC 1.12121</strain>
    </source>
</reference>
<evidence type="ECO:0000313" key="2">
    <source>
        <dbReference type="Proteomes" id="UP001596030"/>
    </source>
</evidence>
<protein>
    <submittedName>
        <fullName evidence="1">Type II toxin-antitoxin system YafO family toxin</fullName>
    </submittedName>
</protein>
<evidence type="ECO:0000313" key="1">
    <source>
        <dbReference type="EMBL" id="MFC4538651.1"/>
    </source>
</evidence>
<dbReference type="RefSeq" id="WP_246975682.1">
    <property type="nucleotide sequence ID" value="NZ_JAKGAN010000009.1"/>
</dbReference>
<comment type="caution">
    <text evidence="1">The sequence shown here is derived from an EMBL/GenBank/DDBJ whole genome shotgun (WGS) entry which is preliminary data.</text>
</comment>
<organism evidence="1 2">
    <name type="scientific">Chromohalobacter sarecensis</name>
    <dbReference type="NCBI Taxonomy" id="245294"/>
    <lineage>
        <taxon>Bacteria</taxon>
        <taxon>Pseudomonadati</taxon>
        <taxon>Pseudomonadota</taxon>
        <taxon>Gammaproteobacteria</taxon>
        <taxon>Oceanospirillales</taxon>
        <taxon>Halomonadaceae</taxon>
        <taxon>Chromohalobacter</taxon>
    </lineage>
</organism>
<dbReference type="Proteomes" id="UP001596030">
    <property type="component" value="Unassembled WGS sequence"/>
</dbReference>
<dbReference type="InterPro" id="IPR020353">
    <property type="entry name" value="Toxin_YafO"/>
</dbReference>
<sequence length="145" mass="17327">MANVHFHAQSEYLFDQVDAQHPGLKQALVDDFKACIESFFDYRPPRFGKFDLYTWPPSLRGLDIWHIHICMPPRAGFPTHLEQRRMVCNRQEPERDASLVYVQGLIEEDEYCLLAMLYPYAHEKAENEQRMLWIADMARDFRDRY</sequence>
<accession>A0ABV9D0C6</accession>
<keyword evidence="2" id="KW-1185">Reference proteome</keyword>